<accession>A0ABZ1J6W8</accession>
<evidence type="ECO:0000256" key="1">
    <source>
        <dbReference type="SAM" id="MobiDB-lite"/>
    </source>
</evidence>
<dbReference type="Proteomes" id="UP001432166">
    <property type="component" value="Chromosome"/>
</dbReference>
<name>A0ABZ1J6W8_9ACTN</name>
<reference evidence="2" key="1">
    <citation type="submission" date="2022-10" db="EMBL/GenBank/DDBJ databases">
        <title>The complete genomes of actinobacterial strains from the NBC collection.</title>
        <authorList>
            <person name="Joergensen T.S."/>
            <person name="Alvarez Arevalo M."/>
            <person name="Sterndorff E.B."/>
            <person name="Faurdal D."/>
            <person name="Vuksanovic O."/>
            <person name="Mourched A.-S."/>
            <person name="Charusanti P."/>
            <person name="Shaw S."/>
            <person name="Blin K."/>
            <person name="Weber T."/>
        </authorList>
    </citation>
    <scope>NUCLEOTIDE SEQUENCE</scope>
    <source>
        <strain evidence="2">NBC_00189</strain>
    </source>
</reference>
<feature type="compositionally biased region" description="Low complexity" evidence="1">
    <location>
        <begin position="26"/>
        <end position="39"/>
    </location>
</feature>
<gene>
    <name evidence="2" type="ORF">OG288_02020</name>
</gene>
<keyword evidence="3" id="KW-1185">Reference proteome</keyword>
<evidence type="ECO:0000313" key="2">
    <source>
        <dbReference type="EMBL" id="WTP47193.1"/>
    </source>
</evidence>
<proteinExistence type="predicted"/>
<organism evidence="2 3">
    <name type="scientific">Streptomyces tauricus</name>
    <dbReference type="NCBI Taxonomy" id="68274"/>
    <lineage>
        <taxon>Bacteria</taxon>
        <taxon>Bacillati</taxon>
        <taxon>Actinomycetota</taxon>
        <taxon>Actinomycetes</taxon>
        <taxon>Kitasatosporales</taxon>
        <taxon>Streptomycetaceae</taxon>
        <taxon>Streptomyces</taxon>
        <taxon>Streptomyces aurantiacus group</taxon>
    </lineage>
</organism>
<protein>
    <submittedName>
        <fullName evidence="2">Uncharacterized protein</fullName>
    </submittedName>
</protein>
<dbReference type="RefSeq" id="WP_246569713.1">
    <property type="nucleotide sequence ID" value="NZ_BMVY01000001.1"/>
</dbReference>
<dbReference type="EMBL" id="CP108133">
    <property type="protein sequence ID" value="WTP47193.1"/>
    <property type="molecule type" value="Genomic_DNA"/>
</dbReference>
<evidence type="ECO:0000313" key="3">
    <source>
        <dbReference type="Proteomes" id="UP001432166"/>
    </source>
</evidence>
<sequence length="74" mass="7958">MSVQHGRDWTRMTPDDFDQDAPLRPDAPAGPAAVLAVPDECGTAPLFGDETPAADPPRAEKRPAVPSFDQARLF</sequence>
<feature type="region of interest" description="Disordered" evidence="1">
    <location>
        <begin position="1"/>
        <end position="74"/>
    </location>
</feature>
<feature type="compositionally biased region" description="Basic and acidic residues" evidence="1">
    <location>
        <begin position="1"/>
        <end position="14"/>
    </location>
</feature>